<evidence type="ECO:0008006" key="3">
    <source>
        <dbReference type="Google" id="ProtNLM"/>
    </source>
</evidence>
<dbReference type="Proteomes" id="UP001257948">
    <property type="component" value="Unassembled WGS sequence"/>
</dbReference>
<proteinExistence type="predicted"/>
<protein>
    <recommendedName>
        <fullName evidence="3">Integrase</fullName>
    </recommendedName>
</protein>
<keyword evidence="2" id="KW-1185">Reference proteome</keyword>
<name>A0ABU3M7I0_9ACTN</name>
<accession>A0ABU3M7I0</accession>
<sequence>MSKLRRRLYALSIRLRWHPYWSRTAVAVPAARAELRRQGRELRALERAG</sequence>
<reference evidence="2" key="1">
    <citation type="submission" date="2023-07" db="EMBL/GenBank/DDBJ databases">
        <title>Draft genome sequence of the endophytic actinobacterium Streptomyces justiciae WPN32, a potential antibiotic producer.</title>
        <authorList>
            <person name="Yasawong M."/>
            <person name="Pana W."/>
            <person name="Ganta P."/>
            <person name="Santapan N."/>
            <person name="Songngamsuk T."/>
            <person name="Phatcharaharikarn M."/>
            <person name="Kerdtoob S."/>
            <person name="Nantapong N."/>
        </authorList>
    </citation>
    <scope>NUCLEOTIDE SEQUENCE [LARGE SCALE GENOMIC DNA]</scope>
    <source>
        <strain evidence="2">WPN32</strain>
    </source>
</reference>
<gene>
    <name evidence="1" type="ORF">RQC66_42190</name>
</gene>
<comment type="caution">
    <text evidence="1">The sequence shown here is derived from an EMBL/GenBank/DDBJ whole genome shotgun (WGS) entry which is preliminary data.</text>
</comment>
<evidence type="ECO:0000313" key="2">
    <source>
        <dbReference type="Proteomes" id="UP001257948"/>
    </source>
</evidence>
<dbReference type="RefSeq" id="WP_314207544.1">
    <property type="nucleotide sequence ID" value="NZ_JAVTLL010000048.1"/>
</dbReference>
<evidence type="ECO:0000313" key="1">
    <source>
        <dbReference type="EMBL" id="MDT7847348.1"/>
    </source>
</evidence>
<dbReference type="EMBL" id="JAVTLL010000048">
    <property type="protein sequence ID" value="MDT7847348.1"/>
    <property type="molecule type" value="Genomic_DNA"/>
</dbReference>
<organism evidence="1 2">
    <name type="scientific">Streptomyces justiciae</name>
    <dbReference type="NCBI Taxonomy" id="2780140"/>
    <lineage>
        <taxon>Bacteria</taxon>
        <taxon>Bacillati</taxon>
        <taxon>Actinomycetota</taxon>
        <taxon>Actinomycetes</taxon>
        <taxon>Kitasatosporales</taxon>
        <taxon>Streptomycetaceae</taxon>
        <taxon>Streptomyces</taxon>
    </lineage>
</organism>